<accession>A0A9W9YQZ6</accession>
<dbReference type="GO" id="GO:0006884">
    <property type="term" value="P:cell volume homeostasis"/>
    <property type="evidence" value="ECO:0007669"/>
    <property type="project" value="TreeGrafter"/>
</dbReference>
<dbReference type="PANTHER" id="PTHR11827:SF103">
    <property type="entry name" value="SODIUM CHLORIDE COTRANSPORTER 69, ISOFORM E"/>
    <property type="match status" value="1"/>
</dbReference>
<dbReference type="InterPro" id="IPR004842">
    <property type="entry name" value="SLC12A_fam"/>
</dbReference>
<dbReference type="GO" id="GO:0016020">
    <property type="term" value="C:membrane"/>
    <property type="evidence" value="ECO:0007669"/>
    <property type="project" value="UniProtKB-SubCell"/>
</dbReference>
<dbReference type="Pfam" id="PF03522">
    <property type="entry name" value="SLC12"/>
    <property type="match status" value="1"/>
</dbReference>
<evidence type="ECO:0000313" key="7">
    <source>
        <dbReference type="EMBL" id="KAJ7358900.1"/>
    </source>
</evidence>
<dbReference type="InterPro" id="IPR018491">
    <property type="entry name" value="SLC12_C"/>
</dbReference>
<dbReference type="GO" id="GO:0008511">
    <property type="term" value="F:sodium:potassium:chloride symporter activity"/>
    <property type="evidence" value="ECO:0007669"/>
    <property type="project" value="TreeGrafter"/>
</dbReference>
<dbReference type="OrthoDB" id="2020542at2759"/>
<organism evidence="7 8">
    <name type="scientific">Desmophyllum pertusum</name>
    <dbReference type="NCBI Taxonomy" id="174260"/>
    <lineage>
        <taxon>Eukaryota</taxon>
        <taxon>Metazoa</taxon>
        <taxon>Cnidaria</taxon>
        <taxon>Anthozoa</taxon>
        <taxon>Hexacorallia</taxon>
        <taxon>Scleractinia</taxon>
        <taxon>Caryophylliina</taxon>
        <taxon>Caryophylliidae</taxon>
        <taxon>Desmophyllum</taxon>
    </lineage>
</organism>
<reference evidence="7" key="1">
    <citation type="submission" date="2023-01" db="EMBL/GenBank/DDBJ databases">
        <title>Genome assembly of the deep-sea coral Lophelia pertusa.</title>
        <authorList>
            <person name="Herrera S."/>
            <person name="Cordes E."/>
        </authorList>
    </citation>
    <scope>NUCLEOTIDE SEQUENCE</scope>
    <source>
        <strain evidence="7">USNM1676648</strain>
        <tissue evidence="7">Polyp</tissue>
    </source>
</reference>
<keyword evidence="2" id="KW-0812">Transmembrane</keyword>
<sequence>MVTDHEQTKDAAKKGEEESPTVVKKGKFKVTVSKTPKEEKDESDDKTDETAKHVEPQKPVNMEQGAAFKDKPKGTIDVWWLFDDGGLTILIPYLLSIHSYWKDCELRIFTPASTHALKSNELRMANLLKRFRIDFTSVVEVEGINVPPSSSSIHNFMKTAGQG</sequence>
<feature type="region of interest" description="Disordered" evidence="5">
    <location>
        <begin position="1"/>
        <end position="67"/>
    </location>
</feature>
<evidence type="ECO:0000259" key="6">
    <source>
        <dbReference type="Pfam" id="PF03522"/>
    </source>
</evidence>
<evidence type="ECO:0000256" key="1">
    <source>
        <dbReference type="ARBA" id="ARBA00004141"/>
    </source>
</evidence>
<dbReference type="Proteomes" id="UP001163046">
    <property type="component" value="Unassembled WGS sequence"/>
</dbReference>
<dbReference type="EMBL" id="MU827314">
    <property type="protein sequence ID" value="KAJ7358900.1"/>
    <property type="molecule type" value="Genomic_DNA"/>
</dbReference>
<gene>
    <name evidence="7" type="ORF">OS493_020738</name>
</gene>
<dbReference type="AlphaFoldDB" id="A0A9W9YQZ6"/>
<evidence type="ECO:0000313" key="8">
    <source>
        <dbReference type="Proteomes" id="UP001163046"/>
    </source>
</evidence>
<dbReference type="GO" id="GO:0055075">
    <property type="term" value="P:potassium ion homeostasis"/>
    <property type="evidence" value="ECO:0007669"/>
    <property type="project" value="TreeGrafter"/>
</dbReference>
<dbReference type="GO" id="GO:0055064">
    <property type="term" value="P:chloride ion homeostasis"/>
    <property type="evidence" value="ECO:0007669"/>
    <property type="project" value="TreeGrafter"/>
</dbReference>
<protein>
    <recommendedName>
        <fullName evidence="6">SLC12A transporter C-terminal domain-containing protein</fullName>
    </recommendedName>
</protein>
<evidence type="ECO:0000256" key="2">
    <source>
        <dbReference type="ARBA" id="ARBA00022692"/>
    </source>
</evidence>
<name>A0A9W9YQZ6_9CNID</name>
<evidence type="ECO:0000256" key="5">
    <source>
        <dbReference type="SAM" id="MobiDB-lite"/>
    </source>
</evidence>
<keyword evidence="4" id="KW-0472">Membrane</keyword>
<keyword evidence="3" id="KW-1133">Transmembrane helix</keyword>
<dbReference type="PANTHER" id="PTHR11827">
    <property type="entry name" value="SOLUTE CARRIER FAMILY 12, CATION COTRANSPORTERS"/>
    <property type="match status" value="1"/>
</dbReference>
<evidence type="ECO:0000256" key="4">
    <source>
        <dbReference type="ARBA" id="ARBA00023136"/>
    </source>
</evidence>
<evidence type="ECO:0000256" key="3">
    <source>
        <dbReference type="ARBA" id="ARBA00022989"/>
    </source>
</evidence>
<proteinExistence type="predicted"/>
<comment type="subcellular location">
    <subcellularLocation>
        <location evidence="1">Membrane</location>
        <topology evidence="1">Multi-pass membrane protein</topology>
    </subcellularLocation>
</comment>
<dbReference type="GO" id="GO:1990573">
    <property type="term" value="P:potassium ion import across plasma membrane"/>
    <property type="evidence" value="ECO:0007669"/>
    <property type="project" value="TreeGrafter"/>
</dbReference>
<comment type="caution">
    <text evidence="7">The sequence shown here is derived from an EMBL/GenBank/DDBJ whole genome shotgun (WGS) entry which is preliminary data.</text>
</comment>
<feature type="domain" description="SLC12A transporter C-terminal" evidence="6">
    <location>
        <begin position="14"/>
        <end position="159"/>
    </location>
</feature>
<keyword evidence="8" id="KW-1185">Reference proteome</keyword>
<feature type="compositionally biased region" description="Basic and acidic residues" evidence="5">
    <location>
        <begin position="1"/>
        <end position="17"/>
    </location>
</feature>
<dbReference type="GO" id="GO:0055078">
    <property type="term" value="P:sodium ion homeostasis"/>
    <property type="evidence" value="ECO:0007669"/>
    <property type="project" value="TreeGrafter"/>
</dbReference>